<comment type="function">
    <text evidence="3">Mannosylates Man(2)GlcNAc(2)-dolichol diphosphate and Man(1)GlcNAc(2)-dolichol diphosphate to form Man(3)GlcNAc(2)-dolichol diphosphate.</text>
</comment>
<name>A0A7S2ZPT0_9RHOD</name>
<dbReference type="EC" id="2.4.1.257" evidence="3"/>
<accession>A0A7S2ZPT0</accession>
<evidence type="ECO:0000313" key="5">
    <source>
        <dbReference type="EMBL" id="CAE0045483.1"/>
    </source>
</evidence>
<dbReference type="GO" id="GO:0005789">
    <property type="term" value="C:endoplasmic reticulum membrane"/>
    <property type="evidence" value="ECO:0007669"/>
    <property type="project" value="UniProtKB-SubCell"/>
</dbReference>
<sequence>MCGRLIPSIYCHSQQVVLVNSRFTASMFEEAFKSLRSVPMVVHPSVQLAENDDDYADDFQPDELIVLSLNRYERKKNVEIAIDALGKTKGLIPTATFAKVKLVIAGGWDARLAENREYELELQELASSLSLRNKVVFRRNVSDSERRGLMRKCTCLLYTPPEEHFGIVPLEAMAASRAVIACNSGGPLETIEEGVTGFLCEASGEAFANQLAILLLDQRRARQMGENGLKRAEAFFSRKAFSGKFEAAVLTALAMSHRDFSEAVGSSSPESTSKRKIT</sequence>
<dbReference type="Pfam" id="PF00534">
    <property type="entry name" value="Glycos_transf_1"/>
    <property type="match status" value="1"/>
</dbReference>
<organism evidence="6">
    <name type="scientific">Rhodosorus marinus</name>
    <dbReference type="NCBI Taxonomy" id="101924"/>
    <lineage>
        <taxon>Eukaryota</taxon>
        <taxon>Rhodophyta</taxon>
        <taxon>Stylonematophyceae</taxon>
        <taxon>Stylonematales</taxon>
        <taxon>Stylonemataceae</taxon>
        <taxon>Rhodosorus</taxon>
    </lineage>
</organism>
<proteinExistence type="inferred from homology"/>
<dbReference type="UniPathway" id="UPA00378"/>
<dbReference type="GO" id="GO:0102704">
    <property type="term" value="F:GDP-Man:Man(2)GlcNAc(2)-PP-Dol alpha-1,6-mannosyltransferase activity"/>
    <property type="evidence" value="ECO:0007669"/>
    <property type="project" value="UniProtKB-UniRule"/>
</dbReference>
<comment type="catalytic activity">
    <reaction evidence="3">
        <text>a beta-D-Man-(1-&gt;4)-beta-D-GlcNAc-(1-&gt;4)-alpha-D-GlcNAc-diphospho-di-trans,poly-cis-dolichol + GDP-alpha-D-mannose = an alpha-D-Man-(1-&gt;3)-beta-D-Man-(1-&gt;4)-beta-D-GlcNAc-(1-&gt;4)-alpha-D-GlcNAc-diphospho-di-trans,poly-cis-dolichol + GDP + H(+)</text>
        <dbReference type="Rhea" id="RHEA:29515"/>
        <dbReference type="Rhea" id="RHEA-COMP:19511"/>
        <dbReference type="Rhea" id="RHEA-COMP:19513"/>
        <dbReference type="ChEBI" id="CHEBI:15378"/>
        <dbReference type="ChEBI" id="CHEBI:57527"/>
        <dbReference type="ChEBI" id="CHEBI:58189"/>
        <dbReference type="ChEBI" id="CHEBI:58472"/>
        <dbReference type="ChEBI" id="CHEBI:132510"/>
        <dbReference type="EC" id="2.4.1.132"/>
    </reaction>
    <physiologicalReaction direction="left-to-right" evidence="3">
        <dbReference type="Rhea" id="RHEA:29516"/>
    </physiologicalReaction>
</comment>
<keyword evidence="1 3" id="KW-0328">Glycosyltransferase</keyword>
<dbReference type="PANTHER" id="PTHR45918">
    <property type="entry name" value="ALPHA-1,3/1,6-MANNOSYLTRANSFERASE ALG2"/>
    <property type="match status" value="1"/>
</dbReference>
<dbReference type="EMBL" id="HBHW01017316">
    <property type="protein sequence ID" value="CAE0045483.1"/>
    <property type="molecule type" value="Transcribed_RNA"/>
</dbReference>
<evidence type="ECO:0000313" key="6">
    <source>
        <dbReference type="EMBL" id="CAE0045486.1"/>
    </source>
</evidence>
<evidence type="ECO:0000256" key="3">
    <source>
        <dbReference type="RuleBase" id="RU367136"/>
    </source>
</evidence>
<comment type="pathway">
    <text evidence="3">Protein modification; protein glycosylation.</text>
</comment>
<dbReference type="EMBL" id="HBHW01017319">
    <property type="protein sequence ID" value="CAE0045486.1"/>
    <property type="molecule type" value="Transcribed_RNA"/>
</dbReference>
<keyword evidence="2 3" id="KW-0808">Transferase</keyword>
<evidence type="ECO:0000256" key="2">
    <source>
        <dbReference type="ARBA" id="ARBA00022679"/>
    </source>
</evidence>
<dbReference type="EC" id="2.4.1.132" evidence="3"/>
<dbReference type="SUPFAM" id="SSF53756">
    <property type="entry name" value="UDP-Glycosyltransferase/glycogen phosphorylase"/>
    <property type="match status" value="1"/>
</dbReference>
<dbReference type="AlphaFoldDB" id="A0A7S2ZPT0"/>
<feature type="domain" description="Glycosyl transferase family 1" evidence="4">
    <location>
        <begin position="60"/>
        <end position="230"/>
    </location>
</feature>
<reference evidence="6" key="1">
    <citation type="submission" date="2021-01" db="EMBL/GenBank/DDBJ databases">
        <authorList>
            <person name="Corre E."/>
            <person name="Pelletier E."/>
            <person name="Niang G."/>
            <person name="Scheremetjew M."/>
            <person name="Finn R."/>
            <person name="Kale V."/>
            <person name="Holt S."/>
            <person name="Cochrane G."/>
            <person name="Meng A."/>
            <person name="Brown T."/>
            <person name="Cohen L."/>
        </authorList>
    </citation>
    <scope>NUCLEOTIDE SEQUENCE</scope>
    <source>
        <strain evidence="6">CCMP 769</strain>
    </source>
</reference>
<dbReference type="InterPro" id="IPR027054">
    <property type="entry name" value="ALG2"/>
</dbReference>
<evidence type="ECO:0000256" key="1">
    <source>
        <dbReference type="ARBA" id="ARBA00022676"/>
    </source>
</evidence>
<dbReference type="GO" id="GO:0004378">
    <property type="term" value="F:GDP-Man:Man(1)GlcNAc(2)-PP-Dol alpha-1,3-mannosyltransferase activity"/>
    <property type="evidence" value="ECO:0007669"/>
    <property type="project" value="UniProtKB-UniRule"/>
</dbReference>
<comment type="similarity">
    <text evidence="3">Belongs to the glycosyltransferase group 1 family.</text>
</comment>
<gene>
    <name evidence="5" type="ORF">RMAR00112_LOCUS13458</name>
    <name evidence="6" type="ORF">RMAR00112_LOCUS13461</name>
</gene>
<dbReference type="PANTHER" id="PTHR45918:SF1">
    <property type="entry name" value="ALPHA-1,3_1,6-MANNOSYLTRANSFERASE ALG2"/>
    <property type="match status" value="1"/>
</dbReference>
<dbReference type="Gene3D" id="3.40.50.2000">
    <property type="entry name" value="Glycogen Phosphorylase B"/>
    <property type="match status" value="1"/>
</dbReference>
<evidence type="ECO:0000259" key="4">
    <source>
        <dbReference type="Pfam" id="PF00534"/>
    </source>
</evidence>
<comment type="subcellular location">
    <subcellularLocation>
        <location evidence="3">Endoplasmic reticulum membrane</location>
        <topology evidence="3">Single-pass membrane protein</topology>
    </subcellularLocation>
</comment>
<comment type="catalytic activity">
    <reaction evidence="3">
        <text>an alpha-D-Man-(1-&gt;3)-beta-D-Man-(1-&gt;4)-beta-D-GlcNAc-(1-&gt;4)-alpha-D-GlcNAc-diphospho-di-trans,poly-cis-dolichol + GDP-alpha-D-mannose = an alpha-D-Man-(1-&gt;3)-[alpha-D-Man-(1-&gt;6)]-beta-D-Man-(1-&gt;4)-beta-D-GlcNAc-(1-&gt;4)-alpha-D-GlcNAc-diphospho-di-trans,poly-cis-dolichol + GDP + H(+)</text>
        <dbReference type="Rhea" id="RHEA:29519"/>
        <dbReference type="Rhea" id="RHEA-COMP:19513"/>
        <dbReference type="Rhea" id="RHEA-COMP:19515"/>
        <dbReference type="ChEBI" id="CHEBI:15378"/>
        <dbReference type="ChEBI" id="CHEBI:57527"/>
        <dbReference type="ChEBI" id="CHEBI:58189"/>
        <dbReference type="ChEBI" id="CHEBI:132510"/>
        <dbReference type="ChEBI" id="CHEBI:132511"/>
        <dbReference type="EC" id="2.4.1.257"/>
    </reaction>
    <physiologicalReaction direction="left-to-right" evidence="3">
        <dbReference type="Rhea" id="RHEA:29520"/>
    </physiologicalReaction>
</comment>
<dbReference type="InterPro" id="IPR001296">
    <property type="entry name" value="Glyco_trans_1"/>
</dbReference>
<protein>
    <recommendedName>
        <fullName evidence="3">Alpha-1,3/1,6-mannosyltransferase ALG2</fullName>
        <ecNumber evidence="3">2.4.1.132</ecNumber>
        <ecNumber evidence="3">2.4.1.257</ecNumber>
    </recommendedName>
    <alternativeName>
        <fullName evidence="3">GDP-Man:Man(1)GlcNAc(2)-PP-Dol alpha-1,3-mannosyltransferase</fullName>
    </alternativeName>
</protein>